<name>A0ABW5B3H8_9BACT</name>
<keyword evidence="3" id="KW-1185">Reference proteome</keyword>
<evidence type="ECO:0000313" key="2">
    <source>
        <dbReference type="EMBL" id="MFD2200662.1"/>
    </source>
</evidence>
<keyword evidence="1" id="KW-1133">Transmembrane helix</keyword>
<feature type="transmembrane region" description="Helical" evidence="1">
    <location>
        <begin position="175"/>
        <end position="196"/>
    </location>
</feature>
<sequence length="203" mass="22627">MPEEKLETLPEEKSIPLSFYENIIPGDKITVIDKSRQVSELIFIEFSDNRLIGKIYIDPVTFQKVEPYDFSIPVENISQVKGVKRVAQPKSKPGSNVVISLNEFKKISQGEKIKVNQNNGMIHYMYYEGIADSVLTGNSWGNINLKNFSEVDLFPVKIPLENIEKVAVYRPNTGATLGLVLGVLGVAVVIMALMMATNPILVN</sequence>
<organism evidence="2 3">
    <name type="scientific">Shivajiella indica</name>
    <dbReference type="NCBI Taxonomy" id="872115"/>
    <lineage>
        <taxon>Bacteria</taxon>
        <taxon>Pseudomonadati</taxon>
        <taxon>Bacteroidota</taxon>
        <taxon>Cytophagia</taxon>
        <taxon>Cytophagales</taxon>
        <taxon>Cyclobacteriaceae</taxon>
        <taxon>Shivajiella</taxon>
    </lineage>
</organism>
<gene>
    <name evidence="2" type="ORF">ACFSKV_03725</name>
</gene>
<dbReference type="Proteomes" id="UP001597414">
    <property type="component" value="Unassembled WGS sequence"/>
</dbReference>
<evidence type="ECO:0000256" key="1">
    <source>
        <dbReference type="SAM" id="Phobius"/>
    </source>
</evidence>
<keyword evidence="1" id="KW-0812">Transmembrane</keyword>
<protein>
    <submittedName>
        <fullName evidence="2">Uncharacterized protein</fullName>
    </submittedName>
</protein>
<accession>A0ABW5B3H8</accession>
<proteinExistence type="predicted"/>
<comment type="caution">
    <text evidence="2">The sequence shown here is derived from an EMBL/GenBank/DDBJ whole genome shotgun (WGS) entry which is preliminary data.</text>
</comment>
<reference evidence="3" key="1">
    <citation type="journal article" date="2019" name="Int. J. Syst. Evol. Microbiol.">
        <title>The Global Catalogue of Microorganisms (GCM) 10K type strain sequencing project: providing services to taxonomists for standard genome sequencing and annotation.</title>
        <authorList>
            <consortium name="The Broad Institute Genomics Platform"/>
            <consortium name="The Broad Institute Genome Sequencing Center for Infectious Disease"/>
            <person name="Wu L."/>
            <person name="Ma J."/>
        </authorList>
    </citation>
    <scope>NUCLEOTIDE SEQUENCE [LARGE SCALE GENOMIC DNA]</scope>
    <source>
        <strain evidence="3">KCTC 19812</strain>
    </source>
</reference>
<evidence type="ECO:0000313" key="3">
    <source>
        <dbReference type="Proteomes" id="UP001597414"/>
    </source>
</evidence>
<dbReference type="EMBL" id="JBHUIV010000010">
    <property type="protein sequence ID" value="MFD2200662.1"/>
    <property type="molecule type" value="Genomic_DNA"/>
</dbReference>
<dbReference type="RefSeq" id="WP_380800487.1">
    <property type="nucleotide sequence ID" value="NZ_JBHUIV010000010.1"/>
</dbReference>
<keyword evidence="1" id="KW-0472">Membrane</keyword>